<dbReference type="RefSeq" id="WP_017840978.1">
    <property type="nucleotide sequence ID" value="NZ_CP035467.1"/>
</dbReference>
<proteinExistence type="predicted"/>
<dbReference type="KEGG" id="mbur:EQU24_02675"/>
<accession>A0A4P9UL93</accession>
<evidence type="ECO:0000313" key="1">
    <source>
        <dbReference type="EMBL" id="QCW81280.1"/>
    </source>
</evidence>
<reference evidence="2" key="1">
    <citation type="journal article" date="2019" name="J. Bacteriol.">
        <title>A Mutagenic Screen Identifies a TonB-Dependent Receptor Required for the Lanthanide Metal Switch in the Type I Methanotroph 'Methylotuvimicrobium buryatense' 5GB1C.</title>
        <authorList>
            <person name="Groom J.D."/>
            <person name="Ford S.M."/>
            <person name="Pesesky M.W."/>
            <person name="Lidstrom M.E."/>
        </authorList>
    </citation>
    <scope>NUCLEOTIDE SEQUENCE [LARGE SCALE GENOMIC DNA]</scope>
    <source>
        <strain evidence="2">5GB1C</strain>
    </source>
</reference>
<sequence length="118" mass="12953">MVTAKRLGAKIVIAQINVFLRDWLRKEEYPMALLKCLGSVVGFSAGSLGNIRAEVVGAVCICSASQDLFRMNKALQLLPEGDYSSGLVLSKLTSTGMLQSFDMTERSSFLQRLEGLYE</sequence>
<gene>
    <name evidence="1" type="ORF">EQU24_02675</name>
</gene>
<dbReference type="EMBL" id="CP035467">
    <property type="protein sequence ID" value="QCW81280.1"/>
    <property type="molecule type" value="Genomic_DNA"/>
</dbReference>
<dbReference type="AlphaFoldDB" id="A0A4P9UL93"/>
<dbReference type="Proteomes" id="UP000305881">
    <property type="component" value="Chromosome"/>
</dbReference>
<evidence type="ECO:0000313" key="2">
    <source>
        <dbReference type="Proteomes" id="UP000305881"/>
    </source>
</evidence>
<organism evidence="1 2">
    <name type="scientific">Methylotuvimicrobium buryatense</name>
    <name type="common">Methylomicrobium buryatense</name>
    <dbReference type="NCBI Taxonomy" id="95641"/>
    <lineage>
        <taxon>Bacteria</taxon>
        <taxon>Pseudomonadati</taxon>
        <taxon>Pseudomonadota</taxon>
        <taxon>Gammaproteobacteria</taxon>
        <taxon>Methylococcales</taxon>
        <taxon>Methylococcaceae</taxon>
        <taxon>Methylotuvimicrobium</taxon>
    </lineage>
</organism>
<keyword evidence="2" id="KW-1185">Reference proteome</keyword>
<name>A0A4P9UL93_METBY</name>
<protein>
    <submittedName>
        <fullName evidence="1">Uncharacterized protein</fullName>
    </submittedName>
</protein>